<reference evidence="2 3" key="1">
    <citation type="submission" date="2016-03" db="EMBL/GenBank/DDBJ databases">
        <title>Draft genome sequence of the Vibrio tubiashii subs. europaeus.</title>
        <authorList>
            <person name="Spinard E."/>
            <person name="Dubert J."/>
            <person name="Nelson D.R."/>
            <person name="Barja J.L."/>
        </authorList>
    </citation>
    <scope>NUCLEOTIDE SEQUENCE [LARGE SCALE GENOMIC DNA]</scope>
    <source>
        <strain evidence="3">PP-638</strain>
        <strain evidence="2">PP2-638</strain>
    </source>
</reference>
<keyword evidence="4" id="KW-1185">Reference proteome</keyword>
<comment type="caution">
    <text evidence="2">The sequence shown here is derived from an EMBL/GenBank/DDBJ whole genome shotgun (WGS) entry which is preliminary data.</text>
</comment>
<evidence type="ECO:0000313" key="2">
    <source>
        <dbReference type="EMBL" id="OAN00371.1"/>
    </source>
</evidence>
<dbReference type="AlphaFoldDB" id="A0A178JEK7"/>
<proteinExistence type="predicted"/>
<dbReference type="RefSeq" id="WP_069666307.1">
    <property type="nucleotide sequence ID" value="NZ_JAPFIM010000024.1"/>
</dbReference>
<dbReference type="EMBL" id="JAPFIT010000030">
    <property type="protein sequence ID" value="MDC5742798.1"/>
    <property type="molecule type" value="Genomic_DNA"/>
</dbReference>
<protein>
    <submittedName>
        <fullName evidence="2">Uncharacterized protein</fullName>
    </submittedName>
</protein>
<gene>
    <name evidence="2" type="ORF">AZ468_04390</name>
    <name evidence="1" type="ORF">OPW20_22330</name>
</gene>
<accession>A0A178JEK7</accession>
<evidence type="ECO:0000313" key="3">
    <source>
        <dbReference type="Proteomes" id="UP000094761"/>
    </source>
</evidence>
<dbReference type="GeneID" id="78074922"/>
<dbReference type="Proteomes" id="UP001150001">
    <property type="component" value="Unassembled WGS sequence"/>
</dbReference>
<name>A0A178JEK7_9VIBR</name>
<dbReference type="OrthoDB" id="6292067at2"/>
<dbReference type="Pfam" id="PF07459">
    <property type="entry name" value="CTX_RstB"/>
    <property type="match status" value="1"/>
</dbReference>
<evidence type="ECO:0000313" key="1">
    <source>
        <dbReference type="EMBL" id="MDC5742798.1"/>
    </source>
</evidence>
<dbReference type="EMBL" id="LUAX01000001">
    <property type="protein sequence ID" value="OAN00371.1"/>
    <property type="molecule type" value="Genomic_DNA"/>
</dbReference>
<dbReference type="Proteomes" id="UP000094761">
    <property type="component" value="Unassembled WGS sequence"/>
</dbReference>
<reference evidence="1" key="2">
    <citation type="submission" date="2022-11" db="EMBL/GenBank/DDBJ databases">
        <title>Role of the vibriolysin VemA secreted by the emergent pathogen Vibrio europaeus in the colonization of Manila clam mucus.</title>
        <authorList>
            <person name="Martinez C."/>
            <person name="Rodriguez S."/>
            <person name="Vences A."/>
            <person name="Barja J.L."/>
            <person name="Toranzo A.E."/>
            <person name="Dubert J."/>
        </authorList>
    </citation>
    <scope>NUCLEOTIDE SEQUENCE</scope>
    <source>
        <strain evidence="1">3454</strain>
    </source>
</reference>
<evidence type="ECO:0000313" key="4">
    <source>
        <dbReference type="Proteomes" id="UP001150001"/>
    </source>
</evidence>
<sequence length="102" mass="11339">MPLTVVVIGCEHSQGLSKKDDRPYNFAQVNYLAPNEGWTSEKGQCQAVGLDKKQIAMNPNPSLVMAFKELENQFPMMCELHLDADPQNPARNIVVDIKPVKG</sequence>
<organism evidence="2 3">
    <name type="scientific">Vibrio europaeus</name>
    <dbReference type="NCBI Taxonomy" id="300876"/>
    <lineage>
        <taxon>Bacteria</taxon>
        <taxon>Pseudomonadati</taxon>
        <taxon>Pseudomonadota</taxon>
        <taxon>Gammaproteobacteria</taxon>
        <taxon>Vibrionales</taxon>
        <taxon>Vibrionaceae</taxon>
        <taxon>Vibrio</taxon>
        <taxon>Vibrio oreintalis group</taxon>
    </lineage>
</organism>
<dbReference type="InterPro" id="IPR010008">
    <property type="entry name" value="Vibrio_Phage_CTX_RstB"/>
</dbReference>